<gene>
    <name evidence="15" type="ORF">AMATHDRAFT_82750</name>
</gene>
<accession>A0A2A9NE80</accession>
<evidence type="ECO:0000256" key="10">
    <source>
        <dbReference type="ARBA" id="ARBA00023316"/>
    </source>
</evidence>
<dbReference type="PANTHER" id="PTHR16631:SF17">
    <property type="entry name" value="GLUCAN ENDO-1,3-BETA-GLUCOSIDASE BTGC"/>
    <property type="match status" value="1"/>
</dbReference>
<dbReference type="EC" id="3.2.1.39" evidence="4"/>
<dbReference type="GO" id="GO:0005576">
    <property type="term" value="C:extracellular region"/>
    <property type="evidence" value="ECO:0007669"/>
    <property type="project" value="TreeGrafter"/>
</dbReference>
<evidence type="ECO:0000256" key="14">
    <source>
        <dbReference type="ARBA" id="ARBA00043078"/>
    </source>
</evidence>
<protein>
    <recommendedName>
        <fullName evidence="4">glucan endo-1,3-beta-D-glucosidase</fullName>
        <ecNumber evidence="4">3.2.1.39</ecNumber>
    </recommendedName>
    <alternativeName>
        <fullName evidence="14">Endo-1,3-beta-glucanase btgC</fullName>
    </alternativeName>
    <alternativeName>
        <fullName evidence="13">Laminarinase btgC</fullName>
    </alternativeName>
</protein>
<keyword evidence="7" id="KW-0472">Membrane</keyword>
<evidence type="ECO:0000256" key="9">
    <source>
        <dbReference type="ARBA" id="ARBA00023277"/>
    </source>
</evidence>
<keyword evidence="9" id="KW-0119">Carbohydrate metabolism</keyword>
<comment type="catalytic activity">
    <reaction evidence="1">
        <text>Hydrolysis of (1-&gt;3)-beta-D-glucosidic linkages in (1-&gt;3)-beta-D-glucans.</text>
        <dbReference type="EC" id="3.2.1.39"/>
    </reaction>
</comment>
<evidence type="ECO:0000256" key="5">
    <source>
        <dbReference type="ARBA" id="ARBA00022475"/>
    </source>
</evidence>
<name>A0A2A9NE80_9AGAR</name>
<dbReference type="OrthoDB" id="77201at2759"/>
<evidence type="ECO:0000313" key="15">
    <source>
        <dbReference type="EMBL" id="PFH45953.1"/>
    </source>
</evidence>
<evidence type="ECO:0000256" key="2">
    <source>
        <dbReference type="ARBA" id="ARBA00004401"/>
    </source>
</evidence>
<dbReference type="GO" id="GO:0000272">
    <property type="term" value="P:polysaccharide catabolic process"/>
    <property type="evidence" value="ECO:0007669"/>
    <property type="project" value="UniProtKB-KW"/>
</dbReference>
<evidence type="ECO:0000256" key="11">
    <source>
        <dbReference type="ARBA" id="ARBA00023326"/>
    </source>
</evidence>
<dbReference type="GO" id="GO:0009277">
    <property type="term" value="C:fungal-type cell wall"/>
    <property type="evidence" value="ECO:0007669"/>
    <property type="project" value="TreeGrafter"/>
</dbReference>
<dbReference type="GO" id="GO:0005886">
    <property type="term" value="C:plasma membrane"/>
    <property type="evidence" value="ECO:0007669"/>
    <property type="project" value="UniProtKB-SubCell"/>
</dbReference>
<evidence type="ECO:0000256" key="1">
    <source>
        <dbReference type="ARBA" id="ARBA00000382"/>
    </source>
</evidence>
<dbReference type="EMBL" id="KZ302261">
    <property type="protein sequence ID" value="PFH45953.1"/>
    <property type="molecule type" value="Genomic_DNA"/>
</dbReference>
<dbReference type="GO" id="GO:0009986">
    <property type="term" value="C:cell surface"/>
    <property type="evidence" value="ECO:0007669"/>
    <property type="project" value="TreeGrafter"/>
</dbReference>
<dbReference type="PANTHER" id="PTHR16631">
    <property type="entry name" value="GLUCAN 1,3-BETA-GLUCOSIDASE"/>
    <property type="match status" value="1"/>
</dbReference>
<comment type="similarity">
    <text evidence="3">Belongs to the glycosyl hydrolase 17 family.</text>
</comment>
<proteinExistence type="inferred from homology"/>
<evidence type="ECO:0000256" key="3">
    <source>
        <dbReference type="ARBA" id="ARBA00008773"/>
    </source>
</evidence>
<comment type="subcellular location">
    <subcellularLocation>
        <location evidence="2">Cell membrane</location>
        <topology evidence="2">Single-pass type II membrane protein</topology>
    </subcellularLocation>
</comment>
<keyword evidence="8" id="KW-0325">Glycoprotein</keyword>
<dbReference type="AlphaFoldDB" id="A0A2A9NE80"/>
<dbReference type="GO" id="GO:0071555">
    <property type="term" value="P:cell wall organization"/>
    <property type="evidence" value="ECO:0007669"/>
    <property type="project" value="UniProtKB-KW"/>
</dbReference>
<evidence type="ECO:0000313" key="16">
    <source>
        <dbReference type="Proteomes" id="UP000242287"/>
    </source>
</evidence>
<evidence type="ECO:0000256" key="4">
    <source>
        <dbReference type="ARBA" id="ARBA00012780"/>
    </source>
</evidence>
<dbReference type="GO" id="GO:0042973">
    <property type="term" value="F:glucan endo-1,3-beta-D-glucosidase activity"/>
    <property type="evidence" value="ECO:0007669"/>
    <property type="project" value="UniProtKB-EC"/>
</dbReference>
<evidence type="ECO:0000256" key="12">
    <source>
        <dbReference type="ARBA" id="ARBA00037649"/>
    </source>
</evidence>
<dbReference type="InterPro" id="IPR050732">
    <property type="entry name" value="Beta-glucan_modifiers"/>
</dbReference>
<reference evidence="15 16" key="1">
    <citation type="submission" date="2014-02" db="EMBL/GenBank/DDBJ databases">
        <title>Transposable element dynamics among asymbiotic and ectomycorrhizal Amanita fungi.</title>
        <authorList>
            <consortium name="DOE Joint Genome Institute"/>
            <person name="Hess J."/>
            <person name="Skrede I."/>
            <person name="Wolfe B."/>
            <person name="LaButti K."/>
            <person name="Ohm R.A."/>
            <person name="Grigoriev I.V."/>
            <person name="Pringle A."/>
        </authorList>
    </citation>
    <scope>NUCLEOTIDE SEQUENCE [LARGE SCALE GENOMIC DNA]</scope>
    <source>
        <strain evidence="15 16">SKay4041</strain>
    </source>
</reference>
<evidence type="ECO:0000256" key="6">
    <source>
        <dbReference type="ARBA" id="ARBA00022801"/>
    </source>
</evidence>
<evidence type="ECO:0000256" key="8">
    <source>
        <dbReference type="ARBA" id="ARBA00023180"/>
    </source>
</evidence>
<keyword evidence="5" id="KW-1003">Cell membrane</keyword>
<organism evidence="15 16">
    <name type="scientific">Amanita thiersii Skay4041</name>
    <dbReference type="NCBI Taxonomy" id="703135"/>
    <lineage>
        <taxon>Eukaryota</taxon>
        <taxon>Fungi</taxon>
        <taxon>Dikarya</taxon>
        <taxon>Basidiomycota</taxon>
        <taxon>Agaricomycotina</taxon>
        <taxon>Agaricomycetes</taxon>
        <taxon>Agaricomycetidae</taxon>
        <taxon>Agaricales</taxon>
        <taxon>Pluteineae</taxon>
        <taxon>Amanitaceae</taxon>
        <taxon>Amanita</taxon>
    </lineage>
</organism>
<comment type="function">
    <text evidence="12">Glucanases play a role in cell expansion during growth, in cell-cell fusion during mating, and in spore release during sporulation. This enzyme may be involved in beta-glucan degradation. Active on laminarin and lichenan.</text>
</comment>
<keyword evidence="16" id="KW-1185">Reference proteome</keyword>
<dbReference type="SUPFAM" id="SSF51445">
    <property type="entry name" value="(Trans)glycosidases"/>
    <property type="match status" value="1"/>
</dbReference>
<dbReference type="InterPro" id="IPR017853">
    <property type="entry name" value="GH"/>
</dbReference>
<sequence length="303" mass="34285">MPGSVPNSLNGWWCNQRDEYAFLGFGYEVTACQSRAKMTAEFRDIRQRFRGRYVRIYGACDRRGFYNDVVEAAWTAGVGVHSLIWFGFQGDNSWRRRKDELFSVLFSNPKAKFVTRVVQFGSEPLFDNAINAFELASEVRRAKKSLKQIGVPVTVSDLAYSYQRGYNSGAREVLAEVDTVHAHILPFFSARASTARNSWPLVVEDLNWFIKNSGGKKVYFSQSGWPSETSSGVRANSPRAVANVQNEKDYYTLLDGRCSYFKNVPGGGVGWFAHIYSDQHEVGYGIYNRRGGLKFPFSPRTSC</sequence>
<keyword evidence="11" id="KW-0624">Polysaccharide degradation</keyword>
<keyword evidence="6 15" id="KW-0378">Hydrolase</keyword>
<evidence type="ECO:0000256" key="7">
    <source>
        <dbReference type="ARBA" id="ARBA00023136"/>
    </source>
</evidence>
<keyword evidence="10" id="KW-0961">Cell wall biogenesis/degradation</keyword>
<evidence type="ECO:0000256" key="13">
    <source>
        <dbReference type="ARBA" id="ARBA00042373"/>
    </source>
</evidence>
<dbReference type="Proteomes" id="UP000242287">
    <property type="component" value="Unassembled WGS sequence"/>
</dbReference>